<dbReference type="RefSeq" id="WP_173123706.1">
    <property type="nucleotide sequence ID" value="NZ_CBCSGW010000055.1"/>
</dbReference>
<protein>
    <submittedName>
        <fullName evidence="2">Acyl-CoA dehydrogenase</fullName>
    </submittedName>
</protein>
<dbReference type="InterPro" id="IPR009100">
    <property type="entry name" value="AcylCoA_DH/oxidase_NM_dom_sf"/>
</dbReference>
<dbReference type="InterPro" id="IPR013786">
    <property type="entry name" value="AcylCoA_DH/ox_N"/>
</dbReference>
<dbReference type="Pfam" id="PF02771">
    <property type="entry name" value="Acyl-CoA_dh_N"/>
    <property type="match status" value="1"/>
</dbReference>
<dbReference type="PANTHER" id="PTHR43884">
    <property type="entry name" value="ACYL-COA DEHYDROGENASE"/>
    <property type="match status" value="1"/>
</dbReference>
<evidence type="ECO:0000313" key="3">
    <source>
        <dbReference type="Proteomes" id="UP000763557"/>
    </source>
</evidence>
<name>A0ABX2EW43_9PSEU</name>
<reference evidence="2 3" key="1">
    <citation type="submission" date="2020-01" db="EMBL/GenBank/DDBJ databases">
        <title>Kibdelosporangium persica a novel Actinomycetes from a hot desert in Iran.</title>
        <authorList>
            <person name="Safaei N."/>
            <person name="Zaburannyi N."/>
            <person name="Mueller R."/>
            <person name="Wink J."/>
        </authorList>
    </citation>
    <scope>NUCLEOTIDE SEQUENCE [LARGE SCALE GENOMIC DNA]</scope>
    <source>
        <strain evidence="2 3">4NS15</strain>
    </source>
</reference>
<evidence type="ECO:0000259" key="1">
    <source>
        <dbReference type="Pfam" id="PF02771"/>
    </source>
</evidence>
<dbReference type="InterPro" id="IPR046373">
    <property type="entry name" value="Acyl-CoA_Oxase/DH_mid-dom_sf"/>
</dbReference>
<keyword evidence="3" id="KW-1185">Reference proteome</keyword>
<dbReference type="SUPFAM" id="SSF56645">
    <property type="entry name" value="Acyl-CoA dehydrogenase NM domain-like"/>
    <property type="match status" value="1"/>
</dbReference>
<dbReference type="Proteomes" id="UP000763557">
    <property type="component" value="Unassembled WGS sequence"/>
</dbReference>
<dbReference type="PANTHER" id="PTHR43884:SF12">
    <property type="entry name" value="ISOVALERYL-COA DEHYDROGENASE, MITOCHONDRIAL-RELATED"/>
    <property type="match status" value="1"/>
</dbReference>
<evidence type="ECO:0000313" key="2">
    <source>
        <dbReference type="EMBL" id="NRN63202.1"/>
    </source>
</evidence>
<organism evidence="2 3">
    <name type="scientific">Kibdelosporangium persicum</name>
    <dbReference type="NCBI Taxonomy" id="2698649"/>
    <lineage>
        <taxon>Bacteria</taxon>
        <taxon>Bacillati</taxon>
        <taxon>Actinomycetota</taxon>
        <taxon>Actinomycetes</taxon>
        <taxon>Pseudonocardiales</taxon>
        <taxon>Pseudonocardiaceae</taxon>
        <taxon>Kibdelosporangium</taxon>
    </lineage>
</organism>
<comment type="caution">
    <text evidence="2">The sequence shown here is derived from an EMBL/GenBank/DDBJ whole genome shotgun (WGS) entry which is preliminary data.</text>
</comment>
<dbReference type="Gene3D" id="1.10.540.10">
    <property type="entry name" value="Acyl-CoA dehydrogenase/oxidase, N-terminal domain"/>
    <property type="match status" value="1"/>
</dbReference>
<dbReference type="EMBL" id="JAAATY010000001">
    <property type="protein sequence ID" value="NRN63202.1"/>
    <property type="molecule type" value="Genomic_DNA"/>
</dbReference>
<proteinExistence type="predicted"/>
<gene>
    <name evidence="2" type="ORF">GC106_4030</name>
</gene>
<dbReference type="Gene3D" id="2.40.110.10">
    <property type="entry name" value="Butyryl-CoA Dehydrogenase, subunit A, domain 2"/>
    <property type="match status" value="1"/>
</dbReference>
<dbReference type="InterPro" id="IPR037069">
    <property type="entry name" value="AcylCoA_DH/ox_N_sf"/>
</dbReference>
<feature type="domain" description="Acyl-CoA dehydrogenase/oxidase N-terminal" evidence="1">
    <location>
        <begin position="4"/>
        <end position="104"/>
    </location>
</feature>
<accession>A0ABX2EW43</accession>
<sequence>MTDLVERARWIADTVLFPDASQVDASGVIPESHFRVMAAEGLYGVAAPAAGLEPADLVGVIEVLAGGCLATTFTWIQHHVTVIGLANTRNAGLRAQYLDDLAAGRKRSGVAFAGALADPPRLRASRVDGGWIFDGDAPFVSGWGIVDVLQLSGNAQDGIVNALVDAKGLAAQPYELVSLQATATVRLKFDKLFIPDARIIGVLPLEQFQATQHIGSRLNGALPTGLALRCARLLDEHGRAQAAAAIRGRIDEVRAALDAGMADPESLPAARAAASELAYRAAAAVVVAEGSPAVVAGGHGQRLVREALFTLVAGSRTPMKNALLDVLTSQQA</sequence>